<comment type="caution">
    <text evidence="2">The sequence shown here is derived from an EMBL/GenBank/DDBJ whole genome shotgun (WGS) entry which is preliminary data.</text>
</comment>
<reference evidence="2 3" key="1">
    <citation type="journal article" date="2014" name="PLoS Genet.">
        <title>Phylogenetically driven sequencing of extremely halophilic archaea reveals strategies for static and dynamic osmo-response.</title>
        <authorList>
            <person name="Becker E.A."/>
            <person name="Seitzer P.M."/>
            <person name="Tritt A."/>
            <person name="Larsen D."/>
            <person name="Krusor M."/>
            <person name="Yao A.I."/>
            <person name="Wu D."/>
            <person name="Madern D."/>
            <person name="Eisen J.A."/>
            <person name="Darling A.E."/>
            <person name="Facciotti M.T."/>
        </authorList>
    </citation>
    <scope>NUCLEOTIDE SEQUENCE [LARGE SCALE GENOMIC DNA]</scope>
    <source>
        <strain evidence="2 3">2-9-1</strain>
    </source>
</reference>
<accession>M0CNS3</accession>
<dbReference type="AlphaFoldDB" id="M0CNS3"/>
<keyword evidence="1" id="KW-1133">Transmembrane helix</keyword>
<keyword evidence="1" id="KW-0812">Transmembrane</keyword>
<dbReference type="STRING" id="797114.C475_14513"/>
<organism evidence="2 3">
    <name type="scientific">Halosimplex carlsbadense 2-9-1</name>
    <dbReference type="NCBI Taxonomy" id="797114"/>
    <lineage>
        <taxon>Archaea</taxon>
        <taxon>Methanobacteriati</taxon>
        <taxon>Methanobacteriota</taxon>
        <taxon>Stenosarchaea group</taxon>
        <taxon>Halobacteria</taxon>
        <taxon>Halobacteriales</taxon>
        <taxon>Haloarculaceae</taxon>
        <taxon>Halosimplex</taxon>
    </lineage>
</organism>
<keyword evidence="3" id="KW-1185">Reference proteome</keyword>
<dbReference type="EMBL" id="AOIU01000033">
    <property type="protein sequence ID" value="ELZ23494.1"/>
    <property type="molecule type" value="Genomic_DNA"/>
</dbReference>
<feature type="transmembrane region" description="Helical" evidence="1">
    <location>
        <begin position="84"/>
        <end position="103"/>
    </location>
</feature>
<name>M0CNS3_9EURY</name>
<proteinExistence type="predicted"/>
<evidence type="ECO:0000256" key="1">
    <source>
        <dbReference type="SAM" id="Phobius"/>
    </source>
</evidence>
<keyword evidence="1" id="KW-0472">Membrane</keyword>
<evidence type="ECO:0000313" key="3">
    <source>
        <dbReference type="Proteomes" id="UP000011626"/>
    </source>
</evidence>
<evidence type="ECO:0000313" key="2">
    <source>
        <dbReference type="EMBL" id="ELZ23494.1"/>
    </source>
</evidence>
<gene>
    <name evidence="2" type="ORF">C475_14513</name>
</gene>
<protein>
    <submittedName>
        <fullName evidence="2">Uncharacterized protein</fullName>
    </submittedName>
</protein>
<feature type="transmembrane region" description="Helical" evidence="1">
    <location>
        <begin position="110"/>
        <end position="127"/>
    </location>
</feature>
<dbReference type="Proteomes" id="UP000011626">
    <property type="component" value="Unassembled WGS sequence"/>
</dbReference>
<feature type="transmembrane region" description="Helical" evidence="1">
    <location>
        <begin position="50"/>
        <end position="78"/>
    </location>
</feature>
<sequence length="131" mass="13513">MAGIDFVGAILMGVLLAFVVALGRFLVAYSRVRDRRDALSTAFAITGRWTLALILGGASAVGVGLVQFGDIVAMTVGFVVSHPYFVTNFGIIGIGAGGLSGLFTITGQEFIGIGMLIVGVVFLSVEVDDAV</sequence>
<feature type="transmembrane region" description="Helical" evidence="1">
    <location>
        <begin position="6"/>
        <end position="29"/>
    </location>
</feature>